<dbReference type="InterPro" id="IPR050631">
    <property type="entry name" value="PheA/TfdB_FAD_monoxygenase"/>
</dbReference>
<dbReference type="Pfam" id="PF01494">
    <property type="entry name" value="FAD_binding_3"/>
    <property type="match status" value="1"/>
</dbReference>
<dbReference type="PANTHER" id="PTHR43476:SF3">
    <property type="entry name" value="FAD-BINDING MONOOXYGENASE"/>
    <property type="match status" value="1"/>
</dbReference>
<comment type="caution">
    <text evidence="4">The sequence shown here is derived from an EMBL/GenBank/DDBJ whole genome shotgun (WGS) entry which is preliminary data.</text>
</comment>
<feature type="domain" description="FAD-binding" evidence="3">
    <location>
        <begin position="7"/>
        <end position="343"/>
    </location>
</feature>
<evidence type="ECO:0000259" key="3">
    <source>
        <dbReference type="Pfam" id="PF01494"/>
    </source>
</evidence>
<dbReference type="InterPro" id="IPR002938">
    <property type="entry name" value="FAD-bd"/>
</dbReference>
<feature type="compositionally biased region" description="Basic and acidic residues" evidence="2">
    <location>
        <begin position="358"/>
        <end position="371"/>
    </location>
</feature>
<dbReference type="PANTHER" id="PTHR43476">
    <property type="entry name" value="3-(3-HYDROXY-PHENYL)PROPIONATE/3-HYDROXYCINNAMIC ACID HYDROXYLASE"/>
    <property type="match status" value="1"/>
</dbReference>
<dbReference type="Proteomes" id="UP001252243">
    <property type="component" value="Unassembled WGS sequence"/>
</dbReference>
<name>A0ABU1UDT4_9MICC</name>
<accession>A0ABU1UDT4</accession>
<sequence length="537" mass="58221">MDVAKTYDVAIVGYGPVGQALATLLGRQGLSVLVLEKRAVLYPLPRACHLDHEAMRILQAMGISEEIDAAMVPAREYLLLRSDMSVLSNLPRNWETPSGWEASYHFYQPEIEGIFDDTARSTPGVTVHQSTAARTVTDLGDRVALTVEGQDEPIIARYVIGADGANSLVREQIGIAREDLGFEATWVVVDVEMKEGSEAPNVPDTGQILDPLQPSHMAWLGGGHYRWEFMIVDGCDPVEAARPENVWPKLERWLTEDTATVLRSTAYTFRSLVATTFNRSRVLLAGDAAHLMPPFMGQGMVSGLRDAVTLSWILTMVLKGTAPMEFLNAYTESRKPHVTEYITESVRVGQMVCETDPVKASERDRKLETRTESSPPFQPRLGGGFVDGPLGGRLAVQPRISSRGGALLDDVLGHSFALLTLSPDLHADLSPTAGARLKQLGVSVAAIVTTTPVEEVTGVPILVEQGDRFGAWLGAVRGDWVLVRPDGYVFDAGAGTRSLEESIDTLHAYVTVCSSRLSENDDAARGRMAPSGVTVGS</sequence>
<evidence type="ECO:0000256" key="2">
    <source>
        <dbReference type="SAM" id="MobiDB-lite"/>
    </source>
</evidence>
<feature type="region of interest" description="Disordered" evidence="2">
    <location>
        <begin position="358"/>
        <end position="382"/>
    </location>
</feature>
<protein>
    <submittedName>
        <fullName evidence="4">3-(3-hydroxy-phenyl)propionate hydroxylase</fullName>
        <ecNumber evidence="4">1.14.13.127</ecNumber>
    </submittedName>
</protein>
<keyword evidence="5" id="KW-1185">Reference proteome</keyword>
<dbReference type="EC" id="1.14.13.127" evidence="4"/>
<dbReference type="GO" id="GO:0008688">
    <property type="term" value="F:3-(3-hydroxyphenyl)propionate hydroxylase activity"/>
    <property type="evidence" value="ECO:0007669"/>
    <property type="project" value="UniProtKB-EC"/>
</dbReference>
<dbReference type="NCBIfam" id="NF004829">
    <property type="entry name" value="PRK06183.1-3"/>
    <property type="match status" value="1"/>
</dbReference>
<proteinExistence type="predicted"/>
<dbReference type="RefSeq" id="WP_310057763.1">
    <property type="nucleotide sequence ID" value="NZ_JAVDVQ010000010.1"/>
</dbReference>
<reference evidence="4 5" key="1">
    <citation type="submission" date="2023-07" db="EMBL/GenBank/DDBJ databases">
        <title>Sorghum-associated microbial communities from plants grown in Nebraska, USA.</title>
        <authorList>
            <person name="Schachtman D."/>
        </authorList>
    </citation>
    <scope>NUCLEOTIDE SEQUENCE [LARGE SCALE GENOMIC DNA]</scope>
    <source>
        <strain evidence="4 5">BE167</strain>
    </source>
</reference>
<dbReference type="EMBL" id="JAVDVQ010000010">
    <property type="protein sequence ID" value="MDR7083295.1"/>
    <property type="molecule type" value="Genomic_DNA"/>
</dbReference>
<evidence type="ECO:0000313" key="5">
    <source>
        <dbReference type="Proteomes" id="UP001252243"/>
    </source>
</evidence>
<organism evidence="4 5">
    <name type="scientific">Arthrobacter ginsengisoli</name>
    <dbReference type="NCBI Taxonomy" id="1356565"/>
    <lineage>
        <taxon>Bacteria</taxon>
        <taxon>Bacillati</taxon>
        <taxon>Actinomycetota</taxon>
        <taxon>Actinomycetes</taxon>
        <taxon>Micrococcales</taxon>
        <taxon>Micrococcaceae</taxon>
        <taxon>Arthrobacter</taxon>
    </lineage>
</organism>
<gene>
    <name evidence="4" type="ORF">J2X01_002589</name>
</gene>
<evidence type="ECO:0000256" key="1">
    <source>
        <dbReference type="ARBA" id="ARBA00023002"/>
    </source>
</evidence>
<dbReference type="SUPFAM" id="SSF51905">
    <property type="entry name" value="FAD/NAD(P)-binding domain"/>
    <property type="match status" value="1"/>
</dbReference>
<keyword evidence="1 4" id="KW-0560">Oxidoreductase</keyword>
<evidence type="ECO:0000313" key="4">
    <source>
        <dbReference type="EMBL" id="MDR7083295.1"/>
    </source>
</evidence>
<dbReference type="Gene3D" id="3.50.50.60">
    <property type="entry name" value="FAD/NAD(P)-binding domain"/>
    <property type="match status" value="1"/>
</dbReference>
<dbReference type="PRINTS" id="PR00420">
    <property type="entry name" value="RNGMNOXGNASE"/>
</dbReference>
<dbReference type="Gene3D" id="3.30.70.2450">
    <property type="match status" value="1"/>
</dbReference>
<dbReference type="InterPro" id="IPR036188">
    <property type="entry name" value="FAD/NAD-bd_sf"/>
</dbReference>